<sequence>MQSSQCISMRIDDPQNSLKIYYSVITNEEKNNVLKMSISYATPVSNPSFQQHVEASFQLIEWMNVNLLVKQMIYSDKYQFDYLVGNIFYSSPNNQYQIAVLWSDTTQQILIDNTKIEGQIHFLTSEVFDNITNLFVTFDKAYTIIPSNDWLFNAQNNYVTTEKVIQDRPYQTGSLNILVTTNGLLSQYDCYLNETCKILIGNFTLPNCTDASDINLAIDLFAYRPDSKYKFQQEDFAQNKDLYLEFFPVQSNLIGQKNQFKQSFQELILSQSQCYGELAEYNVFNENFGTNLPKFITCDKDKTTECQVLSNSIRDVGAYKIRFFIKLSRLDQDYHFNFDWELVVKLSSWLIFNTPPYFLWNVTDVFVYENQIQKLMLPKIIDKENDRYDRVSQLNLTGTLRAKVFLIIQLHFDDYKNISMTSVIIHINSFFKRWDILEVYFKKYYFYIDSKVLKFQFTLGNDQQFLTDIPSTTNGYYYTDKHLDAI</sequence>
<accession>A0A077ZVD6</accession>
<gene>
    <name evidence="1" type="primary">Contig4416.g4722</name>
    <name evidence="1" type="ORF">STYLEM_2853</name>
</gene>
<proteinExistence type="predicted"/>
<organism evidence="1 2">
    <name type="scientific">Stylonychia lemnae</name>
    <name type="common">Ciliate</name>
    <dbReference type="NCBI Taxonomy" id="5949"/>
    <lineage>
        <taxon>Eukaryota</taxon>
        <taxon>Sar</taxon>
        <taxon>Alveolata</taxon>
        <taxon>Ciliophora</taxon>
        <taxon>Intramacronucleata</taxon>
        <taxon>Spirotrichea</taxon>
        <taxon>Stichotrichia</taxon>
        <taxon>Sporadotrichida</taxon>
        <taxon>Oxytrichidae</taxon>
        <taxon>Stylonychinae</taxon>
        <taxon>Stylonychia</taxon>
    </lineage>
</organism>
<dbReference type="AlphaFoldDB" id="A0A077ZVD6"/>
<name>A0A077ZVD6_STYLE</name>
<reference evidence="1 2" key="1">
    <citation type="submission" date="2014-06" db="EMBL/GenBank/DDBJ databases">
        <authorList>
            <person name="Swart Estienne"/>
        </authorList>
    </citation>
    <scope>NUCLEOTIDE SEQUENCE [LARGE SCALE GENOMIC DNA]</scope>
    <source>
        <strain evidence="1 2">130c</strain>
    </source>
</reference>
<evidence type="ECO:0000313" key="2">
    <source>
        <dbReference type="Proteomes" id="UP000039865"/>
    </source>
</evidence>
<dbReference type="InParanoid" id="A0A077ZVD6"/>
<protein>
    <submittedName>
        <fullName evidence="1">Uncharacterized protein</fullName>
    </submittedName>
</protein>
<keyword evidence="2" id="KW-1185">Reference proteome</keyword>
<evidence type="ECO:0000313" key="1">
    <source>
        <dbReference type="EMBL" id="CDW73865.1"/>
    </source>
</evidence>
<dbReference type="EMBL" id="CCKQ01002763">
    <property type="protein sequence ID" value="CDW73865.1"/>
    <property type="molecule type" value="Genomic_DNA"/>
</dbReference>
<dbReference type="Proteomes" id="UP000039865">
    <property type="component" value="Unassembled WGS sequence"/>
</dbReference>